<dbReference type="RefSeq" id="WP_115542736.1">
    <property type="nucleotide sequence ID" value="NZ_NXLQ01000005.1"/>
</dbReference>
<evidence type="ECO:0000256" key="4">
    <source>
        <dbReference type="ARBA" id="ARBA00022692"/>
    </source>
</evidence>
<organism evidence="9 10">
    <name type="scientific">Helicobacter didelphidarum</name>
    <dbReference type="NCBI Taxonomy" id="2040648"/>
    <lineage>
        <taxon>Bacteria</taxon>
        <taxon>Pseudomonadati</taxon>
        <taxon>Campylobacterota</taxon>
        <taxon>Epsilonproteobacteria</taxon>
        <taxon>Campylobacterales</taxon>
        <taxon>Helicobacteraceae</taxon>
        <taxon>Helicobacter</taxon>
    </lineage>
</organism>
<comment type="similarity">
    <text evidence="7">Belongs to the binding-protein-dependent transport system permease family.</text>
</comment>
<evidence type="ECO:0000256" key="2">
    <source>
        <dbReference type="ARBA" id="ARBA00022448"/>
    </source>
</evidence>
<keyword evidence="6 7" id="KW-0472">Membrane</keyword>
<keyword evidence="5 7" id="KW-1133">Transmembrane helix</keyword>
<feature type="transmembrane region" description="Helical" evidence="7">
    <location>
        <begin position="9"/>
        <end position="27"/>
    </location>
</feature>
<dbReference type="Pfam" id="PF19300">
    <property type="entry name" value="BPD_transp_1_N"/>
    <property type="match status" value="1"/>
</dbReference>
<keyword evidence="10" id="KW-1185">Reference proteome</keyword>
<dbReference type="OrthoDB" id="9778910at2"/>
<evidence type="ECO:0000313" key="9">
    <source>
        <dbReference type="EMBL" id="RDU66388.1"/>
    </source>
</evidence>
<evidence type="ECO:0000313" key="10">
    <source>
        <dbReference type="Proteomes" id="UP000256379"/>
    </source>
</evidence>
<feature type="transmembrane region" description="Helical" evidence="7">
    <location>
        <begin position="275"/>
        <end position="302"/>
    </location>
</feature>
<accession>A0A3D8IMC8</accession>
<dbReference type="PROSITE" id="PS50928">
    <property type="entry name" value="ABC_TM1"/>
    <property type="match status" value="1"/>
</dbReference>
<gene>
    <name evidence="9" type="ORF">CQA53_04015</name>
</gene>
<evidence type="ECO:0000256" key="3">
    <source>
        <dbReference type="ARBA" id="ARBA00022475"/>
    </source>
</evidence>
<feature type="transmembrane region" description="Helical" evidence="7">
    <location>
        <begin position="176"/>
        <end position="195"/>
    </location>
</feature>
<dbReference type="InterPro" id="IPR035906">
    <property type="entry name" value="MetI-like_sf"/>
</dbReference>
<dbReference type="Gene3D" id="1.10.3720.10">
    <property type="entry name" value="MetI-like"/>
    <property type="match status" value="1"/>
</dbReference>
<name>A0A3D8IMC8_9HELI</name>
<dbReference type="Proteomes" id="UP000256379">
    <property type="component" value="Unassembled WGS sequence"/>
</dbReference>
<evidence type="ECO:0000256" key="6">
    <source>
        <dbReference type="ARBA" id="ARBA00023136"/>
    </source>
</evidence>
<dbReference type="SUPFAM" id="SSF161098">
    <property type="entry name" value="MetI-like"/>
    <property type="match status" value="1"/>
</dbReference>
<dbReference type="CDD" id="cd06261">
    <property type="entry name" value="TM_PBP2"/>
    <property type="match status" value="1"/>
</dbReference>
<evidence type="ECO:0000256" key="1">
    <source>
        <dbReference type="ARBA" id="ARBA00004651"/>
    </source>
</evidence>
<keyword evidence="4 7" id="KW-0812">Transmembrane</keyword>
<protein>
    <submittedName>
        <fullName evidence="9">Nickel ABC transporter permease subunit NikB</fullName>
    </submittedName>
</protein>
<feature type="domain" description="ABC transmembrane type-1" evidence="8">
    <location>
        <begin position="98"/>
        <end position="299"/>
    </location>
</feature>
<dbReference type="EMBL" id="NXLQ01000005">
    <property type="protein sequence ID" value="RDU66388.1"/>
    <property type="molecule type" value="Genomic_DNA"/>
</dbReference>
<proteinExistence type="inferred from homology"/>
<dbReference type="AlphaFoldDB" id="A0A3D8IMC8"/>
<evidence type="ECO:0000259" key="8">
    <source>
        <dbReference type="PROSITE" id="PS50928"/>
    </source>
</evidence>
<keyword evidence="2 7" id="KW-0813">Transport</keyword>
<comment type="caution">
    <text evidence="9">The sequence shown here is derived from an EMBL/GenBank/DDBJ whole genome shotgun (WGS) entry which is preliminary data.</text>
</comment>
<feature type="transmembrane region" description="Helical" evidence="7">
    <location>
        <begin position="133"/>
        <end position="156"/>
    </location>
</feature>
<dbReference type="InterPro" id="IPR000515">
    <property type="entry name" value="MetI-like"/>
</dbReference>
<evidence type="ECO:0000256" key="7">
    <source>
        <dbReference type="RuleBase" id="RU363032"/>
    </source>
</evidence>
<dbReference type="Pfam" id="PF00528">
    <property type="entry name" value="BPD_transp_1"/>
    <property type="match status" value="1"/>
</dbReference>
<reference evidence="9 10" key="1">
    <citation type="submission" date="2018-04" db="EMBL/GenBank/DDBJ databases">
        <title>Novel Campyloabacter and Helicobacter Species and Strains.</title>
        <authorList>
            <person name="Mannion A.J."/>
            <person name="Shen Z."/>
            <person name="Fox J.G."/>
        </authorList>
    </citation>
    <scope>NUCLEOTIDE SEQUENCE [LARGE SCALE GENOMIC DNA]</scope>
    <source>
        <strain evidence="9 10">MIT 17-337</strain>
    </source>
</reference>
<dbReference type="InterPro" id="IPR045621">
    <property type="entry name" value="BPD_transp_1_N"/>
</dbReference>
<dbReference type="GO" id="GO:0071916">
    <property type="term" value="F:dipeptide transmembrane transporter activity"/>
    <property type="evidence" value="ECO:0007669"/>
    <property type="project" value="TreeGrafter"/>
</dbReference>
<evidence type="ECO:0000256" key="5">
    <source>
        <dbReference type="ARBA" id="ARBA00022989"/>
    </source>
</evidence>
<dbReference type="PANTHER" id="PTHR43163:SF6">
    <property type="entry name" value="DIPEPTIDE TRANSPORT SYSTEM PERMEASE PROTEIN DPPB-RELATED"/>
    <property type="match status" value="1"/>
</dbReference>
<feature type="transmembrane region" description="Helical" evidence="7">
    <location>
        <begin position="102"/>
        <end position="126"/>
    </location>
</feature>
<keyword evidence="3" id="KW-1003">Cell membrane</keyword>
<dbReference type="PANTHER" id="PTHR43163">
    <property type="entry name" value="DIPEPTIDE TRANSPORT SYSTEM PERMEASE PROTEIN DPPB-RELATED"/>
    <property type="match status" value="1"/>
</dbReference>
<dbReference type="GO" id="GO:0005886">
    <property type="term" value="C:plasma membrane"/>
    <property type="evidence" value="ECO:0007669"/>
    <property type="project" value="UniProtKB-SubCell"/>
</dbReference>
<comment type="subcellular location">
    <subcellularLocation>
        <location evidence="1 7">Cell membrane</location>
        <topology evidence="1 7">Multi-pass membrane protein</topology>
    </subcellularLocation>
</comment>
<sequence length="313" mass="35873">MLSYIFQRILYMIPILFLSSLVIFIALRVSNIDPVTQYIIHSNLPPTPEVIQAIQHDFGLDKPIMEQYWLWLKKAVMLDFGNSYITGRSVSQDFLYFLPQTLLLGGCAFVILLFFSIPLGILSAMYRDKIPDFIIRFICFLGVSTPSFWLAFLLIFVFSIKLEWLPPLGLESAKSLIMPALSIAFMSMCVNTRLIRSNMLEVKKERHLLYAKLRGLNKTTINLKHTFYNALLPIVTSFGMHLGEIIGWALVVENVFAISGVGLYSVQGFANHDYPIIQCFVIVMCFIFTLCNLIIDILYAFLDPRIRRNIEES</sequence>